<name>A0A3M8AQJ1_9BACL</name>
<comment type="caution">
    <text evidence="2">The sequence shown here is derived from an EMBL/GenBank/DDBJ whole genome shotgun (WGS) entry which is preliminary data.</text>
</comment>
<accession>A0A3M8AQJ1</accession>
<reference evidence="1 4" key="2">
    <citation type="submission" date="2019-06" db="EMBL/GenBank/DDBJ databases">
        <title>Whole genome shotgun sequence of Brevibacillus agri NBRC 15538.</title>
        <authorList>
            <person name="Hosoyama A."/>
            <person name="Uohara A."/>
            <person name="Ohji S."/>
            <person name="Ichikawa N."/>
        </authorList>
    </citation>
    <scope>NUCLEOTIDE SEQUENCE [LARGE SCALE GENOMIC DNA]</scope>
    <source>
        <strain evidence="1 4">NBRC 15538</strain>
    </source>
</reference>
<reference evidence="2 3" key="1">
    <citation type="submission" date="2018-10" db="EMBL/GenBank/DDBJ databases">
        <title>Phylogenomics of Brevibacillus.</title>
        <authorList>
            <person name="Dunlap C."/>
        </authorList>
    </citation>
    <scope>NUCLEOTIDE SEQUENCE [LARGE SCALE GENOMIC DNA]</scope>
    <source>
        <strain evidence="2 3">NRRL NRS 1219</strain>
    </source>
</reference>
<dbReference type="EMBL" id="BJOD01000001">
    <property type="protein sequence ID" value="GED23899.1"/>
    <property type="molecule type" value="Genomic_DNA"/>
</dbReference>
<dbReference type="AlphaFoldDB" id="A0A3M8AQJ1"/>
<dbReference type="EMBL" id="RHHN01000048">
    <property type="protein sequence ID" value="RNB53442.1"/>
    <property type="molecule type" value="Genomic_DNA"/>
</dbReference>
<organism evidence="2 3">
    <name type="scientific">Brevibacillus agri</name>
    <dbReference type="NCBI Taxonomy" id="51101"/>
    <lineage>
        <taxon>Bacteria</taxon>
        <taxon>Bacillati</taxon>
        <taxon>Bacillota</taxon>
        <taxon>Bacilli</taxon>
        <taxon>Bacillales</taxon>
        <taxon>Paenibacillaceae</taxon>
        <taxon>Brevibacillus</taxon>
    </lineage>
</organism>
<sequence length="146" mass="16851">MKPVKLVAIGGKYSSNLFDGKLYHSIEVNLSPFELEGNECIDNPIHTKISIDFRELPGVRSWRDLENKAYEFTDVAFEDYEVPMPDASIYLSYYHSPVCVTNMEFGERTDRSIRMSMKCEVDFENEVHGIQSYELSCLLEIEDYVG</sequence>
<gene>
    <name evidence="1" type="ORF">BAG01nite_00010</name>
    <name evidence="2" type="ORF">EB820_17835</name>
</gene>
<keyword evidence="4" id="KW-1185">Reference proteome</keyword>
<evidence type="ECO:0000313" key="3">
    <source>
        <dbReference type="Proteomes" id="UP000276178"/>
    </source>
</evidence>
<evidence type="ECO:0000313" key="4">
    <source>
        <dbReference type="Proteomes" id="UP000317180"/>
    </source>
</evidence>
<evidence type="ECO:0000313" key="1">
    <source>
        <dbReference type="EMBL" id="GED23899.1"/>
    </source>
</evidence>
<dbReference type="Proteomes" id="UP000276178">
    <property type="component" value="Unassembled WGS sequence"/>
</dbReference>
<evidence type="ECO:0000313" key="2">
    <source>
        <dbReference type="EMBL" id="RNB53442.1"/>
    </source>
</evidence>
<dbReference type="Proteomes" id="UP000317180">
    <property type="component" value="Unassembled WGS sequence"/>
</dbReference>
<proteinExistence type="predicted"/>
<protein>
    <submittedName>
        <fullName evidence="2">Uncharacterized protein</fullName>
    </submittedName>
</protein>
<dbReference type="RefSeq" id="WP_100228564.1">
    <property type="nucleotide sequence ID" value="NZ_BJOD01000001.1"/>
</dbReference>
<dbReference type="GeneID" id="82811856"/>